<feature type="transmembrane region" description="Helical" evidence="11">
    <location>
        <begin position="615"/>
        <end position="636"/>
    </location>
</feature>
<feature type="region of interest" description="Disordered" evidence="12">
    <location>
        <begin position="77"/>
        <end position="103"/>
    </location>
</feature>
<dbReference type="SUPFAM" id="SSF54631">
    <property type="entry name" value="CBS-domain pair"/>
    <property type="match status" value="1"/>
</dbReference>
<evidence type="ECO:0000256" key="7">
    <source>
        <dbReference type="ARBA" id="ARBA00023122"/>
    </source>
</evidence>
<keyword evidence="2 11" id="KW-0813">Transport</keyword>
<dbReference type="PANTHER" id="PTHR11689:SF89">
    <property type="entry name" value="CHLORIDE CHANNEL PROTEIN"/>
    <property type="match status" value="1"/>
</dbReference>
<dbReference type="Gene3D" id="1.10.3080.10">
    <property type="entry name" value="Clc chloride channel"/>
    <property type="match status" value="1"/>
</dbReference>
<dbReference type="RefSeq" id="XP_013401689.1">
    <property type="nucleotide sequence ID" value="XM_013546235.1"/>
</dbReference>
<comment type="similarity">
    <text evidence="11">Belongs to the chloride channel (TC 2.A.49) family.</text>
</comment>
<feature type="region of interest" description="Disordered" evidence="12">
    <location>
        <begin position="18"/>
        <end position="57"/>
    </location>
</feature>
<evidence type="ECO:0000256" key="5">
    <source>
        <dbReference type="ARBA" id="ARBA00022989"/>
    </source>
</evidence>
<feature type="region of interest" description="Disordered" evidence="12">
    <location>
        <begin position="936"/>
        <end position="955"/>
    </location>
</feature>
<dbReference type="InParanoid" id="A0A1S3IVW1"/>
<organism evidence="14 15">
    <name type="scientific">Lingula anatina</name>
    <name type="common">Brachiopod</name>
    <name type="synonym">Lingula unguis</name>
    <dbReference type="NCBI Taxonomy" id="7574"/>
    <lineage>
        <taxon>Eukaryota</taxon>
        <taxon>Metazoa</taxon>
        <taxon>Spiralia</taxon>
        <taxon>Lophotrochozoa</taxon>
        <taxon>Brachiopoda</taxon>
        <taxon>Linguliformea</taxon>
        <taxon>Lingulata</taxon>
        <taxon>Lingulida</taxon>
        <taxon>Linguloidea</taxon>
        <taxon>Lingulidae</taxon>
        <taxon>Lingula</taxon>
    </lineage>
</organism>
<feature type="compositionally biased region" description="Acidic residues" evidence="12">
    <location>
        <begin position="83"/>
        <end position="97"/>
    </location>
</feature>
<dbReference type="Pfam" id="PF00654">
    <property type="entry name" value="Voltage_CLC"/>
    <property type="match status" value="1"/>
</dbReference>
<feature type="transmembrane region" description="Helical" evidence="11">
    <location>
        <begin position="382"/>
        <end position="400"/>
    </location>
</feature>
<feature type="transmembrane region" description="Helical" evidence="11">
    <location>
        <begin position="191"/>
        <end position="212"/>
    </location>
</feature>
<dbReference type="CDD" id="cd04591">
    <property type="entry name" value="CBS_pair_voltage-gated_CLC_euk_bac"/>
    <property type="match status" value="1"/>
</dbReference>
<dbReference type="InterPro" id="IPR000644">
    <property type="entry name" value="CBS_dom"/>
</dbReference>
<dbReference type="Pfam" id="PF00571">
    <property type="entry name" value="CBS"/>
    <property type="match status" value="2"/>
</dbReference>
<keyword evidence="14" id="KW-1185">Reference proteome</keyword>
<evidence type="ECO:0000256" key="11">
    <source>
        <dbReference type="RuleBase" id="RU361221"/>
    </source>
</evidence>
<feature type="transmembrane region" description="Helical" evidence="11">
    <location>
        <begin position="232"/>
        <end position="257"/>
    </location>
</feature>
<dbReference type="SUPFAM" id="SSF81340">
    <property type="entry name" value="Clc chloride channel"/>
    <property type="match status" value="1"/>
</dbReference>
<evidence type="ECO:0000256" key="4">
    <source>
        <dbReference type="ARBA" id="ARBA00022737"/>
    </source>
</evidence>
<feature type="domain" description="CBS" evidence="13">
    <location>
        <begin position="874"/>
        <end position="931"/>
    </location>
</feature>
<keyword evidence="7 10" id="KW-0129">CBS domain</keyword>
<dbReference type="InterPro" id="IPR051280">
    <property type="entry name" value="Cl-channel/antiporter"/>
</dbReference>
<protein>
    <recommendedName>
        <fullName evidence="11">Chloride channel protein</fullName>
    </recommendedName>
</protein>
<evidence type="ECO:0000259" key="13">
    <source>
        <dbReference type="PROSITE" id="PS51371"/>
    </source>
</evidence>
<keyword evidence="5 11" id="KW-1133">Transmembrane helix</keyword>
<dbReference type="GeneID" id="106167449"/>
<feature type="transmembrane region" description="Helical" evidence="11">
    <location>
        <begin position="347"/>
        <end position="370"/>
    </location>
</feature>
<evidence type="ECO:0000256" key="8">
    <source>
        <dbReference type="ARBA" id="ARBA00023136"/>
    </source>
</evidence>
<keyword evidence="9 11" id="KW-0868">Chloride</keyword>
<feature type="transmembrane region" description="Helical" evidence="11">
    <location>
        <begin position="483"/>
        <end position="504"/>
    </location>
</feature>
<evidence type="ECO:0000256" key="6">
    <source>
        <dbReference type="ARBA" id="ARBA00023065"/>
    </source>
</evidence>
<dbReference type="InterPro" id="IPR001807">
    <property type="entry name" value="ClC"/>
</dbReference>
<dbReference type="InterPro" id="IPR014743">
    <property type="entry name" value="Cl-channel_core"/>
</dbReference>
<comment type="subcellular location">
    <subcellularLocation>
        <location evidence="1 11">Membrane</location>
        <topology evidence="1 11">Multi-pass membrane protein</topology>
    </subcellularLocation>
</comment>
<dbReference type="KEGG" id="lak:106167449"/>
<gene>
    <name evidence="15" type="primary">LOC106167449</name>
</gene>
<dbReference type="Proteomes" id="UP000085678">
    <property type="component" value="Unplaced"/>
</dbReference>
<feature type="compositionally biased region" description="Polar residues" evidence="12">
    <location>
        <begin position="39"/>
        <end position="52"/>
    </location>
</feature>
<evidence type="ECO:0000313" key="14">
    <source>
        <dbReference type="Proteomes" id="UP000085678"/>
    </source>
</evidence>
<feature type="transmembrane region" description="Helical" evidence="11">
    <location>
        <begin position="657"/>
        <end position="676"/>
    </location>
</feature>
<feature type="compositionally biased region" description="Basic and acidic residues" evidence="12">
    <location>
        <begin position="936"/>
        <end position="949"/>
    </location>
</feature>
<dbReference type="PROSITE" id="PS51371">
    <property type="entry name" value="CBS"/>
    <property type="match status" value="2"/>
</dbReference>
<evidence type="ECO:0000256" key="1">
    <source>
        <dbReference type="ARBA" id="ARBA00004141"/>
    </source>
</evidence>
<keyword evidence="3 11" id="KW-0812">Transmembrane</keyword>
<reference evidence="15" key="1">
    <citation type="journal article" date="2015" name="Nat. Commun.">
        <title>The Lingula genome provides insights into brachiopod evolution and the origin of phosphate biomineralization.</title>
        <authorList>
            <person name="Luo Y.J."/>
            <person name="Takeuchi T."/>
            <person name="Koyanagi R."/>
            <person name="Yamada L."/>
            <person name="Kanda M."/>
            <person name="Khalturina M."/>
            <person name="Fujie M."/>
            <person name="Yamasaki S.I."/>
            <person name="Endo K."/>
            <person name="Satoh N."/>
        </authorList>
    </citation>
    <scope>NUCLEOTIDE SEQUENCE</scope>
</reference>
<evidence type="ECO:0000256" key="9">
    <source>
        <dbReference type="ARBA" id="ARBA00023214"/>
    </source>
</evidence>
<feature type="transmembrane region" description="Helical" evidence="11">
    <location>
        <begin position="430"/>
        <end position="457"/>
    </location>
</feature>
<keyword evidence="6 11" id="KW-0406">Ion transport</keyword>
<keyword evidence="4" id="KW-0677">Repeat</keyword>
<evidence type="ECO:0000256" key="10">
    <source>
        <dbReference type="PROSITE-ProRule" id="PRU00703"/>
    </source>
</evidence>
<evidence type="ECO:0000256" key="2">
    <source>
        <dbReference type="ARBA" id="ARBA00022448"/>
    </source>
</evidence>
<dbReference type="InterPro" id="IPR046342">
    <property type="entry name" value="CBS_dom_sf"/>
</dbReference>
<evidence type="ECO:0000313" key="15">
    <source>
        <dbReference type="RefSeq" id="XP_013401689.1"/>
    </source>
</evidence>
<dbReference type="SMART" id="SM00116">
    <property type="entry name" value="CBS"/>
    <property type="match status" value="2"/>
</dbReference>
<feature type="transmembrane region" description="Helical" evidence="11">
    <location>
        <begin position="591"/>
        <end position="609"/>
    </location>
</feature>
<dbReference type="GO" id="GO:0016020">
    <property type="term" value="C:membrane"/>
    <property type="evidence" value="ECO:0007669"/>
    <property type="project" value="UniProtKB-SubCell"/>
</dbReference>
<dbReference type="Gene3D" id="3.10.580.10">
    <property type="entry name" value="CBS-domain"/>
    <property type="match status" value="2"/>
</dbReference>
<accession>A0A1S3IVW1</accession>
<evidence type="ECO:0000256" key="12">
    <source>
        <dbReference type="SAM" id="MobiDB-lite"/>
    </source>
</evidence>
<dbReference type="OrthoDB" id="428525at2759"/>
<dbReference type="AlphaFoldDB" id="A0A1S3IVW1"/>
<proteinExistence type="inferred from homology"/>
<sequence length="955" mass="106478">MDDDKSTDASSVDARILLPLNKLFDTDDDDDSLPTADDNSNTALRNGNITNKNETRKDSVVTFSDMDQMADGRATSLSLINNQDEDSDSRDEEDPETPDVSPRKLIFNAARRWSVKAVKNAGPEGVHVKDDTSSFFVTGRDFESVNTNHTYTNSEKELLAAHDSLDYLPPHSEVYKAWLRNQPARFNLDRWVMMALIGVVVGTVGYLLHQTVNVIVHLKWEKAGVFIKSDMLMAFAWVLTYSIGFTAIASFFTAFVWTPAVGSGIPEIIGFLNGTVVRHALNLRTFIFKFISCTCAVGAGLPLGPEGPMIHIGAIIGNGLSQFRSRTFGCKLPLFERLRNSEDRRNFTSAGAGAGVASAFGAPVGGLLFALEEVSSFWTMKLSWMIFFCCMVTTFSTDFLNSAFAEFKYWGSVGLFDVDKYIIFRVHEEIAVNVILFIPSALLGALGGLLGGVYTVLNLKIVRARRAIMSKITNRWLEKMARFLEPVIVMTILAALSVSIPMLFPCRPSSCPKLPENTTALPNGTHPECPVIGNFTWKVSKHAVQFTCPGPESHGGHNEHPETSGEYNELASILFLGGEDAVRNLFSRRTYLMFSYVSLVTALVIYFLLSCWVLGSSVTAGLVIPMLFIGGLYGRIVGRGMVDVFFLITGQMPTDPYWRWIDPGAFALIGAASFFGGVSRLTMSLTVIMMEITNDIQFLLPIMVSVMTAKWVGDMITHPLYLSLLELKCIPFLADEPVVHDDENKIVNLELHTVADIMTTPVKTLQTRESVRTLARLVLQNPYGGYPVVARDGDSKEDHLLGIITRNELMMLLTEMVINPRASPNADYIPNLSFSVLGNAIDRLDHLKRRDLILHKYVLAAEYDDVIMDISPFINQSSSSIQSSFSLHRTYIMFRTLGLRHLTVVDRRNRVVGIVSRKDMMGYYLEEKLDLKRRIQQQRERNEDSERKSLLNGLQ</sequence>
<feature type="domain" description="CBS" evidence="13">
    <location>
        <begin position="758"/>
        <end position="823"/>
    </location>
</feature>
<dbReference type="GO" id="GO:0005254">
    <property type="term" value="F:chloride channel activity"/>
    <property type="evidence" value="ECO:0007669"/>
    <property type="project" value="UniProtKB-UniRule"/>
</dbReference>
<dbReference type="PRINTS" id="PR00762">
    <property type="entry name" value="CLCHANNEL"/>
</dbReference>
<reference evidence="15" key="2">
    <citation type="submission" date="2025-08" db="UniProtKB">
        <authorList>
            <consortium name="RefSeq"/>
        </authorList>
    </citation>
    <scope>IDENTIFICATION</scope>
</reference>
<keyword evidence="8 11" id="KW-0472">Membrane</keyword>
<comment type="caution">
    <text evidence="11">Lacks conserved residue(s) required for the propagation of feature annotation.</text>
</comment>
<dbReference type="STRING" id="7574.A0A1S3IVW1"/>
<name>A0A1S3IVW1_LINAN</name>
<dbReference type="PANTHER" id="PTHR11689">
    <property type="entry name" value="CHLORIDE CHANNEL PROTEIN CLC FAMILY MEMBER"/>
    <property type="match status" value="1"/>
</dbReference>
<evidence type="ECO:0000256" key="3">
    <source>
        <dbReference type="ARBA" id="ARBA00022692"/>
    </source>
</evidence>